<evidence type="ECO:0000313" key="2">
    <source>
        <dbReference type="Proteomes" id="UP000271974"/>
    </source>
</evidence>
<comment type="caution">
    <text evidence="1">The sequence shown here is derived from an EMBL/GenBank/DDBJ whole genome shotgun (WGS) entry which is preliminary data.</text>
</comment>
<reference evidence="1 2" key="1">
    <citation type="submission" date="2019-01" db="EMBL/GenBank/DDBJ databases">
        <title>A draft genome assembly of the solar-powered sea slug Elysia chlorotica.</title>
        <authorList>
            <person name="Cai H."/>
            <person name="Li Q."/>
            <person name="Fang X."/>
            <person name="Li J."/>
            <person name="Curtis N.E."/>
            <person name="Altenburger A."/>
            <person name="Shibata T."/>
            <person name="Feng M."/>
            <person name="Maeda T."/>
            <person name="Schwartz J.A."/>
            <person name="Shigenobu S."/>
            <person name="Lundholm N."/>
            <person name="Nishiyama T."/>
            <person name="Yang H."/>
            <person name="Hasebe M."/>
            <person name="Li S."/>
            <person name="Pierce S.K."/>
            <person name="Wang J."/>
        </authorList>
    </citation>
    <scope>NUCLEOTIDE SEQUENCE [LARGE SCALE GENOMIC DNA]</scope>
    <source>
        <strain evidence="1">EC2010</strain>
        <tissue evidence="1">Whole organism of an adult</tissue>
    </source>
</reference>
<name>A0A433SPI7_ELYCH</name>
<keyword evidence="2" id="KW-1185">Reference proteome</keyword>
<protein>
    <submittedName>
        <fullName evidence="1">Uncharacterized protein</fullName>
    </submittedName>
</protein>
<evidence type="ECO:0000313" key="1">
    <source>
        <dbReference type="EMBL" id="RUS71162.1"/>
    </source>
</evidence>
<sequence length="102" mass="12233">MKIASAFAKNNIGQKSMVLFYVRGHSCVFMFTVKCFLDSKNSFKLYGVLFNIIERRERFVYVKLLMLQRGRCCLKFWNFYIASYFMVHFCFRNEGVLEMTME</sequence>
<dbReference type="AlphaFoldDB" id="A0A433SPI7"/>
<proteinExistence type="predicted"/>
<accession>A0A433SPI7</accession>
<gene>
    <name evidence="1" type="ORF">EGW08_021073</name>
</gene>
<dbReference type="Proteomes" id="UP000271974">
    <property type="component" value="Unassembled WGS sequence"/>
</dbReference>
<organism evidence="1 2">
    <name type="scientific">Elysia chlorotica</name>
    <name type="common">Eastern emerald elysia</name>
    <name type="synonym">Sea slug</name>
    <dbReference type="NCBI Taxonomy" id="188477"/>
    <lineage>
        <taxon>Eukaryota</taxon>
        <taxon>Metazoa</taxon>
        <taxon>Spiralia</taxon>
        <taxon>Lophotrochozoa</taxon>
        <taxon>Mollusca</taxon>
        <taxon>Gastropoda</taxon>
        <taxon>Heterobranchia</taxon>
        <taxon>Euthyneura</taxon>
        <taxon>Panpulmonata</taxon>
        <taxon>Sacoglossa</taxon>
        <taxon>Placobranchoidea</taxon>
        <taxon>Plakobranchidae</taxon>
        <taxon>Elysia</taxon>
    </lineage>
</organism>
<dbReference type="EMBL" id="RQTK01001262">
    <property type="protein sequence ID" value="RUS71162.1"/>
    <property type="molecule type" value="Genomic_DNA"/>
</dbReference>